<evidence type="ECO:0000313" key="3">
    <source>
        <dbReference type="EMBL" id="EGB08744.1"/>
    </source>
</evidence>
<gene>
    <name evidence="3" type="ORF">AURANDRAFT_63933</name>
</gene>
<evidence type="ECO:0000256" key="2">
    <source>
        <dbReference type="SAM" id="SignalP"/>
    </source>
</evidence>
<dbReference type="AlphaFoldDB" id="F0Y8B0"/>
<evidence type="ECO:0000313" key="4">
    <source>
        <dbReference type="Proteomes" id="UP000002729"/>
    </source>
</evidence>
<keyword evidence="1" id="KW-0812">Transmembrane</keyword>
<organism evidence="4">
    <name type="scientific">Aureococcus anophagefferens</name>
    <name type="common">Harmful bloom alga</name>
    <dbReference type="NCBI Taxonomy" id="44056"/>
    <lineage>
        <taxon>Eukaryota</taxon>
        <taxon>Sar</taxon>
        <taxon>Stramenopiles</taxon>
        <taxon>Ochrophyta</taxon>
        <taxon>Pelagophyceae</taxon>
        <taxon>Pelagomonadales</taxon>
        <taxon>Pelagomonadaceae</taxon>
        <taxon>Aureococcus</taxon>
    </lineage>
</organism>
<evidence type="ECO:0000256" key="1">
    <source>
        <dbReference type="SAM" id="Phobius"/>
    </source>
</evidence>
<keyword evidence="1" id="KW-1133">Transmembrane helix</keyword>
<keyword evidence="2" id="KW-0732">Signal</keyword>
<dbReference type="Gene3D" id="3.90.550.10">
    <property type="entry name" value="Spore Coat Polysaccharide Biosynthesis Protein SpsA, Chain A"/>
    <property type="match status" value="1"/>
</dbReference>
<dbReference type="InterPro" id="IPR029044">
    <property type="entry name" value="Nucleotide-diphossugar_trans"/>
</dbReference>
<feature type="transmembrane region" description="Helical" evidence="1">
    <location>
        <begin position="827"/>
        <end position="852"/>
    </location>
</feature>
<reference evidence="3 4" key="1">
    <citation type="journal article" date="2011" name="Proc. Natl. Acad. Sci. U.S.A.">
        <title>Niche of harmful alga Aureococcus anophagefferens revealed through ecogenomics.</title>
        <authorList>
            <person name="Gobler C.J."/>
            <person name="Berry D.L."/>
            <person name="Dyhrman S.T."/>
            <person name="Wilhelm S.W."/>
            <person name="Salamov A."/>
            <person name="Lobanov A.V."/>
            <person name="Zhang Y."/>
            <person name="Collier J.L."/>
            <person name="Wurch L.L."/>
            <person name="Kustka A.B."/>
            <person name="Dill B.D."/>
            <person name="Shah M."/>
            <person name="VerBerkmoes N.C."/>
            <person name="Kuo A."/>
            <person name="Terry A."/>
            <person name="Pangilinan J."/>
            <person name="Lindquist E.A."/>
            <person name="Lucas S."/>
            <person name="Paulsen I.T."/>
            <person name="Hattenrath-Lehmann T.K."/>
            <person name="Talmage S.C."/>
            <person name="Walker E.A."/>
            <person name="Koch F."/>
            <person name="Burson A.M."/>
            <person name="Marcoval M.A."/>
            <person name="Tang Y.Z."/>
            <person name="Lecleir G.R."/>
            <person name="Coyne K.J."/>
            <person name="Berg G.M."/>
            <person name="Bertrand E.M."/>
            <person name="Saito M.A."/>
            <person name="Gladyshev V.N."/>
            <person name="Grigoriev I.V."/>
        </authorList>
    </citation>
    <scope>NUCLEOTIDE SEQUENCE [LARGE SCALE GENOMIC DNA]</scope>
    <source>
        <strain evidence="4">CCMP 1984</strain>
    </source>
</reference>
<dbReference type="Proteomes" id="UP000002729">
    <property type="component" value="Unassembled WGS sequence"/>
</dbReference>
<keyword evidence="1" id="KW-0472">Membrane</keyword>
<dbReference type="RefSeq" id="XP_009036729.1">
    <property type="nucleotide sequence ID" value="XM_009038481.1"/>
</dbReference>
<name>F0Y8B0_AURAN</name>
<dbReference type="OrthoDB" id="43549at2759"/>
<proteinExistence type="predicted"/>
<keyword evidence="4" id="KW-1185">Reference proteome</keyword>
<sequence length="895" mass="96362">MKSWRSILALLCAAAPTAALKNVVVLGSGDPWLSLCTAKTASARGLPATCVSNNEPEALKMLWGKGFDGASPVKVVNGPDAIGEALADCEGLVLNGAEFGGLTDRFAAIALDNGPALKKVAVCVEAGQSKDAVAKTRSMCAARDIPVSVLRVGKLKGGGPGETDDGSDDLGLSRHFYDTDADILNYQANQFSDCYCAGVSAKAGDAPVNFFQKIAAKQSLERADGVSNRAVAAKALVAALFADDVVDLTLNVETGLPGILPADDAAWAAFFADASAGAATITAPTELCSLWGLISVLTKSQKKSTTPQRKSGTMDRRHMERFSTTQRAMRALRLLVACVLPAVAHAASAVAVLLTTKPSGKSDGWNPRSVKAADSSNACAAGVSLCAVLVLRDTVRRFGNVPDADFVAMVDAPCPEPLKASLEANAIVAEEMDFGTYGKLFGDYLLMRKFYVLKMTRYDKVLLLDTDTIVVGSLRHLLADETTYRCGAALARDPAEHERCWPETDAGICETDVAIAAQQTAGTPILTAFMVALPSIDRWRAFAADLERACGGGAVCNKKRVYHLGWDANATTPLPEKVSEPRKDFGPHAWAMRRRPGDGRKRMRLTQSPWDQMGAGFTDQGFAEYHFSLKTRSVYSLSHRTCKLKYVHFNMPPKPWFCPGRHCKRHEAYREGDPVDLRWGGHKCAKDWWWQYVVSRPALAAPPKSCAAKCLGLLDRLQRERGAFADPAMANYTPACKDWNPRWPPLDPSLRPPDAFRASLFAPARRGFREKKTGAMPLVEIKSSHALPTVIAAPQHGYSSYTFFEPPPGEDEIVYGARKNSKQQGSVCYGSSIVLLLTLALMTVLSACFFVLDRSSLLHVWEKSRGEGSASGHSRLGNLTDAAGNFSAAVVAPKL</sequence>
<dbReference type="SUPFAM" id="SSF53448">
    <property type="entry name" value="Nucleotide-diphospho-sugar transferases"/>
    <property type="match status" value="1"/>
</dbReference>
<dbReference type="KEGG" id="aaf:AURANDRAFT_63933"/>
<dbReference type="GeneID" id="20224578"/>
<dbReference type="EMBL" id="GL833127">
    <property type="protein sequence ID" value="EGB08744.1"/>
    <property type="molecule type" value="Genomic_DNA"/>
</dbReference>
<dbReference type="InParanoid" id="F0Y8B0"/>
<feature type="chain" id="PRO_5003261455" evidence="2">
    <location>
        <begin position="20"/>
        <end position="895"/>
    </location>
</feature>
<feature type="signal peptide" evidence="2">
    <location>
        <begin position="1"/>
        <end position="19"/>
    </location>
</feature>
<accession>F0Y8B0</accession>
<protein>
    <submittedName>
        <fullName evidence="3">Uncharacterized protein</fullName>
    </submittedName>
</protein>